<comment type="caution">
    <text evidence="2">The sequence shown here is derived from an EMBL/GenBank/DDBJ whole genome shotgun (WGS) entry which is preliminary data.</text>
</comment>
<feature type="transmembrane region" description="Helical" evidence="1">
    <location>
        <begin position="265"/>
        <end position="283"/>
    </location>
</feature>
<proteinExistence type="predicted"/>
<sequence>MGMRKDQEIKNGGFGLGELRELQEFHVEGDVQVEEEAVDLSKDEVEKGPVSFDTCSVEGYVASIHAMCDDAENVKCKMEVAINEFINGYPKSDAVITILARYKSIFNRSAIGEKGESDGFVSPTGAKSGANVSSKIVDMNEEVDGFGTPHIASTFTQIMMKSVDVLEEVIEGAYDTQKVNDIPSFSLGVTQDDAGPQNAVNDKISFMEKEAEVEDTKGKGKRKKMMSKYGQSPFMNRSVNIDSWLDKNEKVLWRYLSSCASDAEYVYLLISISIVYFFIYFPSCNNCRCMLGSLNQRKKRRKRQGKVLWLKGN</sequence>
<dbReference type="Proteomes" id="UP000215914">
    <property type="component" value="Unassembled WGS sequence"/>
</dbReference>
<gene>
    <name evidence="2" type="ORF">HanXRQr2_Chr05g0222501</name>
</gene>
<evidence type="ECO:0000313" key="2">
    <source>
        <dbReference type="EMBL" id="KAF5806526.1"/>
    </source>
</evidence>
<organism evidence="2 3">
    <name type="scientific">Helianthus annuus</name>
    <name type="common">Common sunflower</name>
    <dbReference type="NCBI Taxonomy" id="4232"/>
    <lineage>
        <taxon>Eukaryota</taxon>
        <taxon>Viridiplantae</taxon>
        <taxon>Streptophyta</taxon>
        <taxon>Embryophyta</taxon>
        <taxon>Tracheophyta</taxon>
        <taxon>Spermatophyta</taxon>
        <taxon>Magnoliopsida</taxon>
        <taxon>eudicotyledons</taxon>
        <taxon>Gunneridae</taxon>
        <taxon>Pentapetalae</taxon>
        <taxon>asterids</taxon>
        <taxon>campanulids</taxon>
        <taxon>Asterales</taxon>
        <taxon>Asteraceae</taxon>
        <taxon>Asteroideae</taxon>
        <taxon>Heliantheae alliance</taxon>
        <taxon>Heliantheae</taxon>
        <taxon>Helianthus</taxon>
    </lineage>
</organism>
<keyword evidence="3" id="KW-1185">Reference proteome</keyword>
<name>A0A9K3NN77_HELAN</name>
<evidence type="ECO:0000313" key="3">
    <source>
        <dbReference type="Proteomes" id="UP000215914"/>
    </source>
</evidence>
<keyword evidence="1" id="KW-1133">Transmembrane helix</keyword>
<protein>
    <submittedName>
        <fullName evidence="2">Uncharacterized protein</fullName>
    </submittedName>
</protein>
<reference evidence="2" key="1">
    <citation type="journal article" date="2017" name="Nature">
        <title>The sunflower genome provides insights into oil metabolism, flowering and Asterid evolution.</title>
        <authorList>
            <person name="Badouin H."/>
            <person name="Gouzy J."/>
            <person name="Grassa C.J."/>
            <person name="Murat F."/>
            <person name="Staton S.E."/>
            <person name="Cottret L."/>
            <person name="Lelandais-Briere C."/>
            <person name="Owens G.L."/>
            <person name="Carrere S."/>
            <person name="Mayjonade B."/>
            <person name="Legrand L."/>
            <person name="Gill N."/>
            <person name="Kane N.C."/>
            <person name="Bowers J.E."/>
            <person name="Hubner S."/>
            <person name="Bellec A."/>
            <person name="Berard A."/>
            <person name="Berges H."/>
            <person name="Blanchet N."/>
            <person name="Boniface M.C."/>
            <person name="Brunel D."/>
            <person name="Catrice O."/>
            <person name="Chaidir N."/>
            <person name="Claudel C."/>
            <person name="Donnadieu C."/>
            <person name="Faraut T."/>
            <person name="Fievet G."/>
            <person name="Helmstetter N."/>
            <person name="King M."/>
            <person name="Knapp S.J."/>
            <person name="Lai Z."/>
            <person name="Le Paslier M.C."/>
            <person name="Lippi Y."/>
            <person name="Lorenzon L."/>
            <person name="Mandel J.R."/>
            <person name="Marage G."/>
            <person name="Marchand G."/>
            <person name="Marquand E."/>
            <person name="Bret-Mestries E."/>
            <person name="Morien E."/>
            <person name="Nambeesan S."/>
            <person name="Nguyen T."/>
            <person name="Pegot-Espagnet P."/>
            <person name="Pouilly N."/>
            <person name="Raftis F."/>
            <person name="Sallet E."/>
            <person name="Schiex T."/>
            <person name="Thomas J."/>
            <person name="Vandecasteele C."/>
            <person name="Vares D."/>
            <person name="Vear F."/>
            <person name="Vautrin S."/>
            <person name="Crespi M."/>
            <person name="Mangin B."/>
            <person name="Burke J.M."/>
            <person name="Salse J."/>
            <person name="Munos S."/>
            <person name="Vincourt P."/>
            <person name="Rieseberg L.H."/>
            <person name="Langlade N.B."/>
        </authorList>
    </citation>
    <scope>NUCLEOTIDE SEQUENCE</scope>
    <source>
        <tissue evidence="2">Leaves</tissue>
    </source>
</reference>
<evidence type="ECO:0000256" key="1">
    <source>
        <dbReference type="SAM" id="Phobius"/>
    </source>
</evidence>
<keyword evidence="1" id="KW-0472">Membrane</keyword>
<keyword evidence="1" id="KW-0812">Transmembrane</keyword>
<accession>A0A9K3NN77</accession>
<dbReference type="Gramene" id="mRNA:HanXRQr2_Chr05g0222501">
    <property type="protein sequence ID" value="mRNA:HanXRQr2_Chr05g0222501"/>
    <property type="gene ID" value="HanXRQr2_Chr05g0222501"/>
</dbReference>
<dbReference type="EMBL" id="MNCJ02000320">
    <property type="protein sequence ID" value="KAF5806526.1"/>
    <property type="molecule type" value="Genomic_DNA"/>
</dbReference>
<reference evidence="2" key="2">
    <citation type="submission" date="2020-06" db="EMBL/GenBank/DDBJ databases">
        <title>Helianthus annuus Genome sequencing and assembly Release 2.</title>
        <authorList>
            <person name="Gouzy J."/>
            <person name="Langlade N."/>
            <person name="Munos S."/>
        </authorList>
    </citation>
    <scope>NUCLEOTIDE SEQUENCE</scope>
    <source>
        <tissue evidence="2">Leaves</tissue>
    </source>
</reference>
<dbReference type="AlphaFoldDB" id="A0A9K3NN77"/>